<evidence type="ECO:0000256" key="3">
    <source>
        <dbReference type="SAM" id="SignalP"/>
    </source>
</evidence>
<keyword evidence="7" id="KW-1185">Reference proteome</keyword>
<dbReference type="Pfam" id="PF16656">
    <property type="entry name" value="Pur_ac_phosph_N"/>
    <property type="match status" value="1"/>
</dbReference>
<name>A0ABS8BKY2_9NEIS</name>
<dbReference type="InterPro" id="IPR015914">
    <property type="entry name" value="PAPs_N"/>
</dbReference>
<evidence type="ECO:0000313" key="7">
    <source>
        <dbReference type="Proteomes" id="UP001198034"/>
    </source>
</evidence>
<dbReference type="Gene3D" id="2.60.40.380">
    <property type="entry name" value="Purple acid phosphatase-like, N-terminal"/>
    <property type="match status" value="1"/>
</dbReference>
<evidence type="ECO:0000256" key="2">
    <source>
        <dbReference type="SAM" id="MobiDB-lite"/>
    </source>
</evidence>
<feature type="chain" id="PRO_5046504863" evidence="3">
    <location>
        <begin position="23"/>
        <end position="637"/>
    </location>
</feature>
<reference evidence="6 7" key="1">
    <citation type="submission" date="2021-10" db="EMBL/GenBank/DDBJ databases">
        <authorList>
            <person name="Chen M."/>
        </authorList>
    </citation>
    <scope>NUCLEOTIDE SEQUENCE [LARGE SCALE GENOMIC DNA]</scope>
    <source>
        <strain evidence="6 7">H3-26</strain>
    </source>
</reference>
<evidence type="ECO:0000259" key="4">
    <source>
        <dbReference type="Pfam" id="PF00149"/>
    </source>
</evidence>
<dbReference type="PANTHER" id="PTHR22953">
    <property type="entry name" value="ACID PHOSPHATASE RELATED"/>
    <property type="match status" value="1"/>
</dbReference>
<feature type="region of interest" description="Disordered" evidence="2">
    <location>
        <begin position="446"/>
        <end position="479"/>
    </location>
</feature>
<comment type="caution">
    <text evidence="6">The sequence shown here is derived from an EMBL/GenBank/DDBJ whole genome shotgun (WGS) entry which is preliminary data.</text>
</comment>
<dbReference type="Proteomes" id="UP001198034">
    <property type="component" value="Unassembled WGS sequence"/>
</dbReference>
<dbReference type="EMBL" id="JAJAWG010000004">
    <property type="protein sequence ID" value="MCB5196380.1"/>
    <property type="molecule type" value="Genomic_DNA"/>
</dbReference>
<dbReference type="SUPFAM" id="SSF56300">
    <property type="entry name" value="Metallo-dependent phosphatases"/>
    <property type="match status" value="1"/>
</dbReference>
<feature type="signal peptide" evidence="3">
    <location>
        <begin position="1"/>
        <end position="22"/>
    </location>
</feature>
<dbReference type="InterPro" id="IPR039331">
    <property type="entry name" value="PAPs-like"/>
</dbReference>
<dbReference type="RefSeq" id="WP_226764135.1">
    <property type="nucleotide sequence ID" value="NZ_JAJAWG010000004.1"/>
</dbReference>
<dbReference type="InterPro" id="IPR004843">
    <property type="entry name" value="Calcineurin-like_PHP"/>
</dbReference>
<protein>
    <submittedName>
        <fullName evidence="6">DNRLRE domain-containing protein</fullName>
    </submittedName>
</protein>
<proteinExistence type="predicted"/>
<organism evidence="6 7">
    <name type="scientific">Deefgea salmonis</name>
    <dbReference type="NCBI Taxonomy" id="2875502"/>
    <lineage>
        <taxon>Bacteria</taxon>
        <taxon>Pseudomonadati</taxon>
        <taxon>Pseudomonadota</taxon>
        <taxon>Betaproteobacteria</taxon>
        <taxon>Neisseriales</taxon>
        <taxon>Chitinibacteraceae</taxon>
        <taxon>Deefgea</taxon>
    </lineage>
</organism>
<dbReference type="SUPFAM" id="SSF49363">
    <property type="entry name" value="Purple acid phosphatase, N-terminal domain"/>
    <property type="match status" value="1"/>
</dbReference>
<evidence type="ECO:0000313" key="6">
    <source>
        <dbReference type="EMBL" id="MCB5196380.1"/>
    </source>
</evidence>
<dbReference type="Gene3D" id="3.60.21.10">
    <property type="match status" value="1"/>
</dbReference>
<keyword evidence="1 3" id="KW-0732">Signal</keyword>
<accession>A0ABS8BKY2</accession>
<evidence type="ECO:0000259" key="5">
    <source>
        <dbReference type="Pfam" id="PF16656"/>
    </source>
</evidence>
<feature type="compositionally biased region" description="Low complexity" evidence="2">
    <location>
        <begin position="451"/>
        <end position="479"/>
    </location>
</feature>
<feature type="domain" description="Calcineurin-like phosphoesterase" evidence="4">
    <location>
        <begin position="144"/>
        <end position="215"/>
    </location>
</feature>
<dbReference type="InterPro" id="IPR029052">
    <property type="entry name" value="Metallo-depent_PP-like"/>
</dbReference>
<dbReference type="PANTHER" id="PTHR22953:SF153">
    <property type="entry name" value="PURPLE ACID PHOSPHATASE"/>
    <property type="match status" value="1"/>
</dbReference>
<sequence>MTLSVMKLACLSAVLMAGTSFASVKNVRVVWDANPANEAVVAFSKSGTATSTGQYIKYGTSTTESTWLSSSSAVPRTFKSTLDNYFVRLQNLNPNTDYFFRACDSAGCSEMYFFRTAAADDRSVTVIAGGDSRTDRAVRQQGNRLVQKIRPHFIMFSGDFTDNHSASEVESWLDDWNLTFSPTTVNGIAVKQVHPIIPTVGNHEASDMNFMCSVFGVDADRNGQCSLRDTYFGVNIGTLMRVYTLNTELESSSYANERTAQLAWLKSDMPAFYSSTRWRFGQYHRPMFPRSTSKPAITQIALDWATTFQDYRMNLVNESDTHIAKLTKPVRPMGSNYQESATGTVYIGEGAWGAPVRTADRVSPWIVDQGSFAHFNVIQVSAAAMNIRTVYLNSEASTSTVSKANRDADPLTLPTGWSLWNAATVGDVYSLKLASDNFTELNEVIAPTPTPSATPTVQPSATPTATPTATATPSTTPTSSKTLLAVRDVTISSTGALSNGATVYADGDDAGAQLRALFGWNVAGITGQLKSATVQFNVSNLSKGIYNLYAMSNTWSEASTAYSQASGGNLLGSFTPSATGTASITLNAAGLALIQGWLNGSTPNNGVVMLSGGTSDGVDMTSREGGNPAKLILNFAP</sequence>
<dbReference type="NCBIfam" id="NF033679">
    <property type="entry name" value="DNRLRE_dom"/>
    <property type="match status" value="1"/>
</dbReference>
<dbReference type="InterPro" id="IPR008963">
    <property type="entry name" value="Purple_acid_Pase-like_N"/>
</dbReference>
<evidence type="ECO:0000256" key="1">
    <source>
        <dbReference type="ARBA" id="ARBA00022729"/>
    </source>
</evidence>
<gene>
    <name evidence="6" type="ORF">LG219_08825</name>
</gene>
<dbReference type="Pfam" id="PF00149">
    <property type="entry name" value="Metallophos"/>
    <property type="match status" value="1"/>
</dbReference>
<feature type="domain" description="Purple acid phosphatase N-terminal" evidence="5">
    <location>
        <begin position="25"/>
        <end position="116"/>
    </location>
</feature>